<keyword evidence="5" id="KW-1185">Reference proteome</keyword>
<feature type="region of interest" description="Disordered" evidence="2">
    <location>
        <begin position="124"/>
        <end position="236"/>
    </location>
</feature>
<feature type="compositionally biased region" description="Polar residues" evidence="2">
    <location>
        <begin position="221"/>
        <end position="236"/>
    </location>
</feature>
<sequence length="709" mass="79797">MSGPVGQQYCLKWNNHTNNMVKVFNQLLDDQDFCDVTLAVDGTHLKAHKLVLSACSSYFKDLFVSNPCKHPIVILKDMRLEDLKAIINFMYCGEVNVSQNQLAALLKAAEVLRVKGLTEVNDKQTAESLTTPNTSANAKTSNDTLSAITTPTNSSSGCLNRKKKRRRGNHSNSISVSGESDSNLSQSEDSCDETSNKKLNDGSPPLDSSRAKESRGLLAESNATKTTAKTDTQPLNVIQTRRRQTLQNLETEVIRDNDSNKQLTDCSEQHVNNGNQLESWPSQVENSSALALTAHDDEEEDESNDMFEVKPIISFDDSSSQVSNSLREDSSVMVESPSDPNASAGSSSGQPGKICVCHLCHLTFTSNLLPCSSLVLLIFCRYGLANATIMDIKQFDNYIECRFNHKFCAQLRPPVVTLSPFGRCQTYLTDISMAGNISPKPVVIKRIDGSDVIVFKEDQRFDDRRNRIKFLRKRFIIHSQKELPKLTDNWFEYKDFATLGGGKLLIQLIPYSLSRLPLPYDSGRDGGCRVRSAGDTQYDCLQRCYQDRVDRHCLRSQRSPQCHRLPAFSQLFNYSDIDTTGETRIAIGGSDVDHWPGVNIRSIKRRIIYSTYNAFTQNYVMVSLLYDQKLMTISRMIRNSTQLIDNAQQFAVIRRWSETINSNPKYLLFHYKSMADFRRLLSVESRLSGVNHTLAVTQTMRRLLPSPYG</sequence>
<dbReference type="EMBL" id="CAJPIZ010008750">
    <property type="protein sequence ID" value="CAG2111353.1"/>
    <property type="molecule type" value="Genomic_DNA"/>
</dbReference>
<protein>
    <recommendedName>
        <fullName evidence="3">BTB domain-containing protein</fullName>
    </recommendedName>
</protein>
<dbReference type="OrthoDB" id="10261408at2759"/>
<dbReference type="GO" id="GO:0006357">
    <property type="term" value="P:regulation of transcription by RNA polymerase II"/>
    <property type="evidence" value="ECO:0007669"/>
    <property type="project" value="TreeGrafter"/>
</dbReference>
<dbReference type="InterPro" id="IPR011333">
    <property type="entry name" value="SKP1/BTB/POZ_sf"/>
</dbReference>
<dbReference type="SMART" id="SM00225">
    <property type="entry name" value="BTB"/>
    <property type="match status" value="1"/>
</dbReference>
<dbReference type="EMBL" id="OC863325">
    <property type="protein sequence ID" value="CAD7630923.1"/>
    <property type="molecule type" value="Genomic_DNA"/>
</dbReference>
<dbReference type="PANTHER" id="PTHR23110:SF109">
    <property type="entry name" value="FI07618P-RELATED"/>
    <property type="match status" value="1"/>
</dbReference>
<feature type="compositionally biased region" description="Polar residues" evidence="2">
    <location>
        <begin position="126"/>
        <end position="158"/>
    </location>
</feature>
<dbReference type="GO" id="GO:0005634">
    <property type="term" value="C:nucleus"/>
    <property type="evidence" value="ECO:0007669"/>
    <property type="project" value="TreeGrafter"/>
</dbReference>
<dbReference type="InterPro" id="IPR051095">
    <property type="entry name" value="Dros_DevTransReg"/>
</dbReference>
<gene>
    <name evidence="4" type="ORF">OSB1V03_LOCUS11334</name>
</gene>
<dbReference type="SUPFAM" id="SSF54695">
    <property type="entry name" value="POZ domain"/>
    <property type="match status" value="1"/>
</dbReference>
<feature type="compositionally biased region" description="Polar residues" evidence="2">
    <location>
        <begin position="338"/>
        <end position="349"/>
    </location>
</feature>
<evidence type="ECO:0000256" key="1">
    <source>
        <dbReference type="ARBA" id="ARBA00023242"/>
    </source>
</evidence>
<evidence type="ECO:0000313" key="4">
    <source>
        <dbReference type="EMBL" id="CAD7630923.1"/>
    </source>
</evidence>
<reference evidence="4" key="1">
    <citation type="submission" date="2020-11" db="EMBL/GenBank/DDBJ databases">
        <authorList>
            <person name="Tran Van P."/>
        </authorList>
    </citation>
    <scope>NUCLEOTIDE SEQUENCE</scope>
</reference>
<feature type="compositionally biased region" description="Basic residues" evidence="2">
    <location>
        <begin position="160"/>
        <end position="169"/>
    </location>
</feature>
<organism evidence="4">
    <name type="scientific">Medioppia subpectinata</name>
    <dbReference type="NCBI Taxonomy" id="1979941"/>
    <lineage>
        <taxon>Eukaryota</taxon>
        <taxon>Metazoa</taxon>
        <taxon>Ecdysozoa</taxon>
        <taxon>Arthropoda</taxon>
        <taxon>Chelicerata</taxon>
        <taxon>Arachnida</taxon>
        <taxon>Acari</taxon>
        <taxon>Acariformes</taxon>
        <taxon>Sarcoptiformes</taxon>
        <taxon>Oribatida</taxon>
        <taxon>Brachypylina</taxon>
        <taxon>Oppioidea</taxon>
        <taxon>Oppiidae</taxon>
        <taxon>Medioppia</taxon>
    </lineage>
</organism>
<keyword evidence="1" id="KW-0539">Nucleus</keyword>
<dbReference type="CDD" id="cd18315">
    <property type="entry name" value="BTB_POZ_BAB-like"/>
    <property type="match status" value="1"/>
</dbReference>
<feature type="non-terminal residue" evidence="4">
    <location>
        <position position="1"/>
    </location>
</feature>
<feature type="region of interest" description="Disordered" evidence="2">
    <location>
        <begin position="318"/>
        <end position="349"/>
    </location>
</feature>
<evidence type="ECO:0000256" key="2">
    <source>
        <dbReference type="SAM" id="MobiDB-lite"/>
    </source>
</evidence>
<proteinExistence type="predicted"/>
<accession>A0A7R9Q3I7</accession>
<evidence type="ECO:0000313" key="5">
    <source>
        <dbReference type="Proteomes" id="UP000759131"/>
    </source>
</evidence>
<dbReference type="Pfam" id="PF00651">
    <property type="entry name" value="BTB"/>
    <property type="match status" value="1"/>
</dbReference>
<dbReference type="Gene3D" id="3.30.710.10">
    <property type="entry name" value="Potassium Channel Kv1.1, Chain A"/>
    <property type="match status" value="1"/>
</dbReference>
<dbReference type="PANTHER" id="PTHR23110">
    <property type="entry name" value="BTB DOMAIN TRANSCRIPTION FACTOR"/>
    <property type="match status" value="1"/>
</dbReference>
<evidence type="ECO:0000259" key="3">
    <source>
        <dbReference type="PROSITE" id="PS50097"/>
    </source>
</evidence>
<name>A0A7R9Q3I7_9ACAR</name>
<dbReference type="InterPro" id="IPR000210">
    <property type="entry name" value="BTB/POZ_dom"/>
</dbReference>
<dbReference type="AlphaFoldDB" id="A0A7R9Q3I7"/>
<dbReference type="Proteomes" id="UP000759131">
    <property type="component" value="Unassembled WGS sequence"/>
</dbReference>
<feature type="compositionally biased region" description="Polar residues" evidence="2">
    <location>
        <begin position="170"/>
        <end position="188"/>
    </location>
</feature>
<dbReference type="PROSITE" id="PS50097">
    <property type="entry name" value="BTB"/>
    <property type="match status" value="1"/>
</dbReference>
<feature type="domain" description="BTB" evidence="3">
    <location>
        <begin position="34"/>
        <end position="99"/>
    </location>
</feature>